<protein>
    <submittedName>
        <fullName evidence="1">Uncharacterized protein</fullName>
    </submittedName>
</protein>
<dbReference type="PaxDb" id="35128-Thaps2923"/>
<reference evidence="1 2" key="2">
    <citation type="journal article" date="2008" name="Nature">
        <title>The Phaeodactylum genome reveals the evolutionary history of diatom genomes.</title>
        <authorList>
            <person name="Bowler C."/>
            <person name="Allen A.E."/>
            <person name="Badger J.H."/>
            <person name="Grimwood J."/>
            <person name="Jabbari K."/>
            <person name="Kuo A."/>
            <person name="Maheswari U."/>
            <person name="Martens C."/>
            <person name="Maumus F."/>
            <person name="Otillar R.P."/>
            <person name="Rayko E."/>
            <person name="Salamov A."/>
            <person name="Vandepoele K."/>
            <person name="Beszteri B."/>
            <person name="Gruber A."/>
            <person name="Heijde M."/>
            <person name="Katinka M."/>
            <person name="Mock T."/>
            <person name="Valentin K."/>
            <person name="Verret F."/>
            <person name="Berges J.A."/>
            <person name="Brownlee C."/>
            <person name="Cadoret J.P."/>
            <person name="Chiovitti A."/>
            <person name="Choi C.J."/>
            <person name="Coesel S."/>
            <person name="De Martino A."/>
            <person name="Detter J.C."/>
            <person name="Durkin C."/>
            <person name="Falciatore A."/>
            <person name="Fournet J."/>
            <person name="Haruta M."/>
            <person name="Huysman M.J."/>
            <person name="Jenkins B.D."/>
            <person name="Jiroutova K."/>
            <person name="Jorgensen R.E."/>
            <person name="Joubert Y."/>
            <person name="Kaplan A."/>
            <person name="Kroger N."/>
            <person name="Kroth P.G."/>
            <person name="La Roche J."/>
            <person name="Lindquist E."/>
            <person name="Lommer M."/>
            <person name="Martin-Jezequel V."/>
            <person name="Lopez P.J."/>
            <person name="Lucas S."/>
            <person name="Mangogna M."/>
            <person name="McGinnis K."/>
            <person name="Medlin L.K."/>
            <person name="Montsant A."/>
            <person name="Oudot-Le Secq M.P."/>
            <person name="Napoli C."/>
            <person name="Obornik M."/>
            <person name="Parker M.S."/>
            <person name="Petit J.L."/>
            <person name="Porcel B.M."/>
            <person name="Poulsen N."/>
            <person name="Robison M."/>
            <person name="Rychlewski L."/>
            <person name="Rynearson T.A."/>
            <person name="Schmutz J."/>
            <person name="Shapiro H."/>
            <person name="Siaut M."/>
            <person name="Stanley M."/>
            <person name="Sussman M.R."/>
            <person name="Taylor A.R."/>
            <person name="Vardi A."/>
            <person name="von Dassow P."/>
            <person name="Vyverman W."/>
            <person name="Willis A."/>
            <person name="Wyrwicz L.S."/>
            <person name="Rokhsar D.S."/>
            <person name="Weissenbach J."/>
            <person name="Armbrust E.V."/>
            <person name="Green B.R."/>
            <person name="Van de Peer Y."/>
            <person name="Grigoriev I.V."/>
        </authorList>
    </citation>
    <scope>NUCLEOTIDE SEQUENCE [LARGE SCALE GENOMIC DNA]</scope>
    <source>
        <strain evidence="1 2">CCMP1335</strain>
    </source>
</reference>
<sequence>MAGELLMVDEAFACTELFSHSLLCSEFSRPCDMLKSSKDLNINLNILKDAYDTNVDFVEVYGRPMYVAHNLTGKPYGLQRFGYPDDDDNYFEVEYNSTISDGKSAVTPHKHLHPEFFEDDDFFQLNNVTPAFHELLKNYTFILWYSGMRWYGQLHPPGITSTNFVEEEYHAFWYNGFSGLGLEDNRTLLISDPTTRGTPAGVDFYEMRRRNIASVDVPYDFDYSPMGE</sequence>
<dbReference type="RefSeq" id="XP_002287537.1">
    <property type="nucleotide sequence ID" value="XM_002287501.1"/>
</dbReference>
<reference evidence="1 2" key="1">
    <citation type="journal article" date="2004" name="Science">
        <title>The genome of the diatom Thalassiosira pseudonana: ecology, evolution, and metabolism.</title>
        <authorList>
            <person name="Armbrust E.V."/>
            <person name="Berges J.A."/>
            <person name="Bowler C."/>
            <person name="Green B.R."/>
            <person name="Martinez D."/>
            <person name="Putnam N.H."/>
            <person name="Zhou S."/>
            <person name="Allen A.E."/>
            <person name="Apt K.E."/>
            <person name="Bechner M."/>
            <person name="Brzezinski M.A."/>
            <person name="Chaal B.K."/>
            <person name="Chiovitti A."/>
            <person name="Davis A.K."/>
            <person name="Demarest M.S."/>
            <person name="Detter J.C."/>
            <person name="Glavina T."/>
            <person name="Goodstein D."/>
            <person name="Hadi M.Z."/>
            <person name="Hellsten U."/>
            <person name="Hildebrand M."/>
            <person name="Jenkins B.D."/>
            <person name="Jurka J."/>
            <person name="Kapitonov V.V."/>
            <person name="Kroger N."/>
            <person name="Lau W.W."/>
            <person name="Lane T.W."/>
            <person name="Larimer F.W."/>
            <person name="Lippmeier J.C."/>
            <person name="Lucas S."/>
            <person name="Medina M."/>
            <person name="Montsant A."/>
            <person name="Obornik M."/>
            <person name="Parker M.S."/>
            <person name="Palenik B."/>
            <person name="Pazour G.J."/>
            <person name="Richardson P.M."/>
            <person name="Rynearson T.A."/>
            <person name="Saito M.A."/>
            <person name="Schwartz D.C."/>
            <person name="Thamatrakoln K."/>
            <person name="Valentin K."/>
            <person name="Vardi A."/>
            <person name="Wilkerson F.P."/>
            <person name="Rokhsar D.S."/>
        </authorList>
    </citation>
    <scope>NUCLEOTIDE SEQUENCE [LARGE SCALE GENOMIC DNA]</scope>
    <source>
        <strain evidence="1 2">CCMP1335</strain>
    </source>
</reference>
<dbReference type="InParanoid" id="B8BVQ9"/>
<evidence type="ECO:0000313" key="2">
    <source>
        <dbReference type="Proteomes" id="UP000001449"/>
    </source>
</evidence>
<dbReference type="Proteomes" id="UP000001449">
    <property type="component" value="Chromosome 2"/>
</dbReference>
<name>B8BVQ9_THAPS</name>
<dbReference type="GeneID" id="7452898"/>
<organism evidence="1 2">
    <name type="scientific">Thalassiosira pseudonana</name>
    <name type="common">Marine diatom</name>
    <name type="synonym">Cyclotella nana</name>
    <dbReference type="NCBI Taxonomy" id="35128"/>
    <lineage>
        <taxon>Eukaryota</taxon>
        <taxon>Sar</taxon>
        <taxon>Stramenopiles</taxon>
        <taxon>Ochrophyta</taxon>
        <taxon>Bacillariophyta</taxon>
        <taxon>Coscinodiscophyceae</taxon>
        <taxon>Thalassiosirophycidae</taxon>
        <taxon>Thalassiosirales</taxon>
        <taxon>Thalassiosiraceae</taxon>
        <taxon>Thalassiosira</taxon>
    </lineage>
</organism>
<gene>
    <name evidence="1" type="ORF">THAPSDRAFT_2923</name>
</gene>
<keyword evidence="2" id="KW-1185">Reference proteome</keyword>
<dbReference type="KEGG" id="tps:THAPSDRAFT_2923"/>
<dbReference type="HOGENOM" id="CLU_1216886_0_0_1"/>
<proteinExistence type="predicted"/>
<accession>B8BVQ9</accession>
<dbReference type="EMBL" id="CM000639">
    <property type="protein sequence ID" value="EED94980.1"/>
    <property type="molecule type" value="Genomic_DNA"/>
</dbReference>
<dbReference type="AlphaFoldDB" id="B8BVQ9"/>
<evidence type="ECO:0000313" key="1">
    <source>
        <dbReference type="EMBL" id="EED94980.1"/>
    </source>
</evidence>